<dbReference type="EMBL" id="CP036501">
    <property type="protein sequence ID" value="UZP74815.1"/>
    <property type="molecule type" value="Genomic_DNA"/>
</dbReference>
<dbReference type="Pfam" id="PF01810">
    <property type="entry name" value="LysE"/>
    <property type="match status" value="1"/>
</dbReference>
<organism evidence="7 8">
    <name type="scientific">Candidatus Paraluminiphilus aquimaris</name>
    <dbReference type="NCBI Taxonomy" id="2518994"/>
    <lineage>
        <taxon>Bacteria</taxon>
        <taxon>Pseudomonadati</taxon>
        <taxon>Pseudomonadota</taxon>
        <taxon>Gammaproteobacteria</taxon>
        <taxon>Cellvibrionales</taxon>
        <taxon>Halieaceae</taxon>
        <taxon>Candidatus Paraluminiphilus</taxon>
    </lineage>
</organism>
<keyword evidence="4 6" id="KW-1133">Transmembrane helix</keyword>
<evidence type="ECO:0000313" key="8">
    <source>
        <dbReference type="Proteomes" id="UP001317963"/>
    </source>
</evidence>
<evidence type="ECO:0000256" key="4">
    <source>
        <dbReference type="ARBA" id="ARBA00022989"/>
    </source>
</evidence>
<evidence type="ECO:0000313" key="7">
    <source>
        <dbReference type="EMBL" id="UZP74815.1"/>
    </source>
</evidence>
<sequence>MTLELWLLLIITLLAGAMSPGPSVALVMRTTIVHGRRSGVLVALAHGVGITVYALAVVLGLATAIQSSSSLNIGLRIGGALFLFYLGYRMLSSGIKTAKKGEDVVTEAPAERDHQSLTQWQHVLNGFFIVFLNPKVVLFFVAIFSQFLTPNQSITTQLMAASMAGGIDAAWYALVAFCVSNQRLAGALSSASPMIDVAFGALFMAFAGFVLLNF</sequence>
<evidence type="ECO:0000256" key="5">
    <source>
        <dbReference type="ARBA" id="ARBA00023136"/>
    </source>
</evidence>
<keyword evidence="5 6" id="KW-0472">Membrane</keyword>
<evidence type="ECO:0000256" key="3">
    <source>
        <dbReference type="ARBA" id="ARBA00022692"/>
    </source>
</evidence>
<dbReference type="PANTHER" id="PTHR30086:SF16">
    <property type="entry name" value="AMINO ACID EFFLUX PERMEASE RHTB FAMILY"/>
    <property type="match status" value="1"/>
</dbReference>
<accession>A0ABY6Q7D5</accession>
<keyword evidence="8" id="KW-1185">Reference proteome</keyword>
<feature type="transmembrane region" description="Helical" evidence="6">
    <location>
        <begin position="6"/>
        <end position="28"/>
    </location>
</feature>
<keyword evidence="3 6" id="KW-0812">Transmembrane</keyword>
<dbReference type="RefSeq" id="WP_279241275.1">
    <property type="nucleotide sequence ID" value="NZ_CP036501.1"/>
</dbReference>
<feature type="transmembrane region" description="Helical" evidence="6">
    <location>
        <begin position="71"/>
        <end position="91"/>
    </location>
</feature>
<dbReference type="InterPro" id="IPR001123">
    <property type="entry name" value="LeuE-type"/>
</dbReference>
<proteinExistence type="predicted"/>
<keyword evidence="2" id="KW-1003">Cell membrane</keyword>
<dbReference type="PANTHER" id="PTHR30086">
    <property type="entry name" value="ARGININE EXPORTER PROTEIN ARGO"/>
    <property type="match status" value="1"/>
</dbReference>
<reference evidence="7 8" key="1">
    <citation type="submission" date="2019-02" db="EMBL/GenBank/DDBJ databases">
        <title>Halieaceae_genomes.</title>
        <authorList>
            <person name="Li S.-H."/>
        </authorList>
    </citation>
    <scope>NUCLEOTIDE SEQUENCE [LARGE SCALE GENOMIC DNA]</scope>
    <source>
        <strain evidence="7 8">JH123</strain>
    </source>
</reference>
<protein>
    <submittedName>
        <fullName evidence="7">LysE family translocator</fullName>
    </submittedName>
</protein>
<feature type="transmembrane region" description="Helical" evidence="6">
    <location>
        <begin position="123"/>
        <end position="147"/>
    </location>
</feature>
<dbReference type="Proteomes" id="UP001317963">
    <property type="component" value="Chromosome"/>
</dbReference>
<evidence type="ECO:0000256" key="1">
    <source>
        <dbReference type="ARBA" id="ARBA00004651"/>
    </source>
</evidence>
<evidence type="ECO:0000256" key="6">
    <source>
        <dbReference type="SAM" id="Phobius"/>
    </source>
</evidence>
<comment type="subcellular location">
    <subcellularLocation>
        <location evidence="1">Cell membrane</location>
        <topology evidence="1">Multi-pass membrane protein</topology>
    </subcellularLocation>
</comment>
<feature type="transmembrane region" description="Helical" evidence="6">
    <location>
        <begin position="40"/>
        <end position="65"/>
    </location>
</feature>
<gene>
    <name evidence="7" type="ORF">E0F26_08725</name>
</gene>
<feature type="transmembrane region" description="Helical" evidence="6">
    <location>
        <begin position="191"/>
        <end position="212"/>
    </location>
</feature>
<feature type="transmembrane region" description="Helical" evidence="6">
    <location>
        <begin position="159"/>
        <end position="179"/>
    </location>
</feature>
<evidence type="ECO:0000256" key="2">
    <source>
        <dbReference type="ARBA" id="ARBA00022475"/>
    </source>
</evidence>
<name>A0ABY6Q7D5_9GAMM</name>